<dbReference type="OrthoDB" id="285898at2"/>
<dbReference type="SUPFAM" id="SSF53098">
    <property type="entry name" value="Ribonuclease H-like"/>
    <property type="match status" value="1"/>
</dbReference>
<accession>A0A5C6AAN4</accession>
<dbReference type="Gene3D" id="3.30.420.10">
    <property type="entry name" value="Ribonuclease H-like superfamily/Ribonuclease H"/>
    <property type="match status" value="1"/>
</dbReference>
<dbReference type="NCBIfam" id="NF033516">
    <property type="entry name" value="transpos_IS3"/>
    <property type="match status" value="1"/>
</dbReference>
<organism evidence="3 4">
    <name type="scientific">Botrimarina colliarenosi</name>
    <dbReference type="NCBI Taxonomy" id="2528001"/>
    <lineage>
        <taxon>Bacteria</taxon>
        <taxon>Pseudomonadati</taxon>
        <taxon>Planctomycetota</taxon>
        <taxon>Planctomycetia</taxon>
        <taxon>Pirellulales</taxon>
        <taxon>Lacipirellulaceae</taxon>
        <taxon>Botrimarina</taxon>
    </lineage>
</organism>
<dbReference type="PANTHER" id="PTHR47515">
    <property type="entry name" value="LOW CALCIUM RESPONSE LOCUS PROTEIN T"/>
    <property type="match status" value="1"/>
</dbReference>
<comment type="caution">
    <text evidence="3">The sequence shown here is derived from an EMBL/GenBank/DDBJ whole genome shotgun (WGS) entry which is preliminary data.</text>
</comment>
<sequence>MAELRKRLGLSERRACQAVDQPRSSQRYLAKPRGDEPRLLKRLLQLVRRRPRFGYRRIAALLRGEGYAASESRVLRLWRREGLKVPPKKRKKRRLGVAENGCDRLQATHKNHVWAWDFAFDRTENGTQLKWLSIVDEHTRECLALKVARSITSEDLIDTVAELLAMRGVPANLRSDNGPEFVAKELQAWLAKVGVTTRYVEPASPWQNGYAESFHSRLRDEFLAAEVFDNLAVARKLTAAWREDYNHYRPHGSLGYVTPAEFAARCPASAPESLSATPQATPPLQRGSGFT</sequence>
<proteinExistence type="predicted"/>
<evidence type="ECO:0000259" key="2">
    <source>
        <dbReference type="PROSITE" id="PS50994"/>
    </source>
</evidence>
<dbReference type="PANTHER" id="PTHR47515:SF1">
    <property type="entry name" value="BLR2054 PROTEIN"/>
    <property type="match status" value="1"/>
</dbReference>
<protein>
    <submittedName>
        <fullName evidence="3">IS2 transposase TnpB</fullName>
    </submittedName>
</protein>
<reference evidence="3 4" key="1">
    <citation type="submission" date="2019-02" db="EMBL/GenBank/DDBJ databases">
        <title>Deep-cultivation of Planctomycetes and their phenomic and genomic characterization uncovers novel biology.</title>
        <authorList>
            <person name="Wiegand S."/>
            <person name="Jogler M."/>
            <person name="Boedeker C."/>
            <person name="Pinto D."/>
            <person name="Vollmers J."/>
            <person name="Rivas-Marin E."/>
            <person name="Kohn T."/>
            <person name="Peeters S.H."/>
            <person name="Heuer A."/>
            <person name="Rast P."/>
            <person name="Oberbeckmann S."/>
            <person name="Bunk B."/>
            <person name="Jeske O."/>
            <person name="Meyerdierks A."/>
            <person name="Storesund J.E."/>
            <person name="Kallscheuer N."/>
            <person name="Luecker S."/>
            <person name="Lage O.M."/>
            <person name="Pohl T."/>
            <person name="Merkel B.J."/>
            <person name="Hornburger P."/>
            <person name="Mueller R.-W."/>
            <person name="Bruemmer F."/>
            <person name="Labrenz M."/>
            <person name="Spormann A.M."/>
            <person name="Op Den Camp H."/>
            <person name="Overmann J."/>
            <person name="Amann R."/>
            <person name="Jetten M.S.M."/>
            <person name="Mascher T."/>
            <person name="Medema M.H."/>
            <person name="Devos D.P."/>
            <person name="Kaster A.-K."/>
            <person name="Ovreas L."/>
            <person name="Rohde M."/>
            <person name="Galperin M.Y."/>
            <person name="Jogler C."/>
        </authorList>
    </citation>
    <scope>NUCLEOTIDE SEQUENCE [LARGE SCALE GENOMIC DNA]</scope>
    <source>
        <strain evidence="3 4">Pla108</strain>
    </source>
</reference>
<dbReference type="Pfam" id="PF13276">
    <property type="entry name" value="HTH_21"/>
    <property type="match status" value="1"/>
</dbReference>
<evidence type="ECO:0000313" key="4">
    <source>
        <dbReference type="Proteomes" id="UP000317421"/>
    </source>
</evidence>
<dbReference type="InterPro" id="IPR025948">
    <property type="entry name" value="HTH-like_dom"/>
</dbReference>
<dbReference type="InterPro" id="IPR036397">
    <property type="entry name" value="RNaseH_sf"/>
</dbReference>
<name>A0A5C6AAN4_9BACT</name>
<dbReference type="Pfam" id="PF13683">
    <property type="entry name" value="rve_3"/>
    <property type="match status" value="1"/>
</dbReference>
<keyword evidence="4" id="KW-1185">Reference proteome</keyword>
<dbReference type="RefSeq" id="WP_146445584.1">
    <property type="nucleotide sequence ID" value="NZ_SJPR01000003.1"/>
</dbReference>
<feature type="region of interest" description="Disordered" evidence="1">
    <location>
        <begin position="271"/>
        <end position="291"/>
    </location>
</feature>
<dbReference type="InterPro" id="IPR001584">
    <property type="entry name" value="Integrase_cat-core"/>
</dbReference>
<dbReference type="GO" id="GO:0015074">
    <property type="term" value="P:DNA integration"/>
    <property type="evidence" value="ECO:0007669"/>
    <property type="project" value="InterPro"/>
</dbReference>
<dbReference type="InterPro" id="IPR048020">
    <property type="entry name" value="Transpos_IS3"/>
</dbReference>
<dbReference type="EMBL" id="SJPR01000003">
    <property type="protein sequence ID" value="TWT97094.1"/>
    <property type="molecule type" value="Genomic_DNA"/>
</dbReference>
<evidence type="ECO:0000256" key="1">
    <source>
        <dbReference type="SAM" id="MobiDB-lite"/>
    </source>
</evidence>
<dbReference type="Proteomes" id="UP000317421">
    <property type="component" value="Unassembled WGS sequence"/>
</dbReference>
<evidence type="ECO:0000313" key="3">
    <source>
        <dbReference type="EMBL" id="TWT97094.1"/>
    </source>
</evidence>
<dbReference type="GO" id="GO:0003676">
    <property type="term" value="F:nucleic acid binding"/>
    <property type="evidence" value="ECO:0007669"/>
    <property type="project" value="InterPro"/>
</dbReference>
<dbReference type="AlphaFoldDB" id="A0A5C6AAN4"/>
<feature type="domain" description="Integrase catalytic" evidence="2">
    <location>
        <begin position="106"/>
        <end position="267"/>
    </location>
</feature>
<gene>
    <name evidence="3" type="ORF">Pla108_28710</name>
</gene>
<dbReference type="PROSITE" id="PS50994">
    <property type="entry name" value="INTEGRASE"/>
    <property type="match status" value="1"/>
</dbReference>
<dbReference type="InterPro" id="IPR012337">
    <property type="entry name" value="RNaseH-like_sf"/>
</dbReference>